<comment type="caution">
    <text evidence="9">The sequence shown here is derived from an EMBL/GenBank/DDBJ whole genome shotgun (WGS) entry which is preliminary data.</text>
</comment>
<keyword evidence="7 8" id="KW-0472">Membrane</keyword>
<sequence length="192" mass="22242">MIDRYINLLIDRGIIWQGEEEIYKYKLTCFLEKTFTISIMILISLIFRQTISIVMFIVSFFWLRSRMGGFHLDSFKGCFVGTIGTEIVLILLIKYRVVPLIISEILSAIAAVIIFILGASNHPNMNYDKDEYRFNKKYARLIVIVEFSAILFFIGLDVSEIYIQAVEYSIILSAVLLVMAFTMGQHKKVYYS</sequence>
<dbReference type="GO" id="GO:0016020">
    <property type="term" value="C:membrane"/>
    <property type="evidence" value="ECO:0007669"/>
    <property type="project" value="InterPro"/>
</dbReference>
<keyword evidence="4 8" id="KW-0812">Transmembrane</keyword>
<accession>A0AAW3JPR0</accession>
<evidence type="ECO:0000256" key="2">
    <source>
        <dbReference type="ARBA" id="ARBA00022654"/>
    </source>
</evidence>
<dbReference type="Pfam" id="PF04647">
    <property type="entry name" value="AgrB"/>
    <property type="match status" value="1"/>
</dbReference>
<dbReference type="Proteomes" id="UP000050833">
    <property type="component" value="Unassembled WGS sequence"/>
</dbReference>
<evidence type="ECO:0000256" key="7">
    <source>
        <dbReference type="ARBA" id="ARBA00023136"/>
    </source>
</evidence>
<keyword evidence="10" id="KW-1185">Reference proteome</keyword>
<gene>
    <name evidence="9" type="ORF">APZ18_13765</name>
</gene>
<keyword evidence="6 8" id="KW-1133">Transmembrane helix</keyword>
<feature type="transmembrane region" description="Helical" evidence="8">
    <location>
        <begin position="75"/>
        <end position="93"/>
    </location>
</feature>
<dbReference type="AlphaFoldDB" id="A0AAW3JPR0"/>
<evidence type="ECO:0000256" key="4">
    <source>
        <dbReference type="ARBA" id="ARBA00022692"/>
    </source>
</evidence>
<evidence type="ECO:0000256" key="5">
    <source>
        <dbReference type="ARBA" id="ARBA00022801"/>
    </source>
</evidence>
<feature type="transmembrane region" description="Helical" evidence="8">
    <location>
        <begin position="35"/>
        <end position="63"/>
    </location>
</feature>
<feature type="transmembrane region" description="Helical" evidence="8">
    <location>
        <begin position="138"/>
        <end position="155"/>
    </location>
</feature>
<organism evidence="9 10">
    <name type="scientific">Butyribacter intestini</name>
    <dbReference type="NCBI Taxonomy" id="1703332"/>
    <lineage>
        <taxon>Bacteria</taxon>
        <taxon>Bacillati</taxon>
        <taxon>Bacillota</taxon>
        <taxon>Clostridia</taxon>
        <taxon>Lachnospirales</taxon>
        <taxon>Lachnospiraceae</taxon>
        <taxon>Butyribacter</taxon>
    </lineage>
</organism>
<evidence type="ECO:0000313" key="10">
    <source>
        <dbReference type="Proteomes" id="UP000050833"/>
    </source>
</evidence>
<keyword evidence="2" id="KW-0673">Quorum sensing</keyword>
<evidence type="ECO:0000313" key="9">
    <source>
        <dbReference type="EMBL" id="KQC84366.1"/>
    </source>
</evidence>
<dbReference type="EMBL" id="LLKB01000006">
    <property type="protein sequence ID" value="KQC84366.1"/>
    <property type="molecule type" value="Genomic_DNA"/>
</dbReference>
<name>A0AAW3JPR0_9FIRM</name>
<proteinExistence type="predicted"/>
<keyword evidence="5" id="KW-0378">Hydrolase</keyword>
<keyword evidence="3" id="KW-0645">Protease</keyword>
<reference evidence="9 10" key="1">
    <citation type="submission" date="2015-10" db="EMBL/GenBank/DDBJ databases">
        <title>Butyribacter intestini gen. nov., sp. nov., a butyric acid-producing bacterium of the family Lachnospiraceae isolated from the human faeces.</title>
        <authorList>
            <person name="Zou Y."/>
            <person name="Xue W."/>
            <person name="Luo G."/>
            <person name="Lv M."/>
        </authorList>
    </citation>
    <scope>NUCLEOTIDE SEQUENCE [LARGE SCALE GENOMIC DNA]</scope>
    <source>
        <strain evidence="9 10">TF01-11</strain>
    </source>
</reference>
<feature type="transmembrane region" description="Helical" evidence="8">
    <location>
        <begin position="161"/>
        <end position="182"/>
    </location>
</feature>
<keyword evidence="1" id="KW-1003">Cell membrane</keyword>
<dbReference type="GO" id="GO:0009372">
    <property type="term" value="P:quorum sensing"/>
    <property type="evidence" value="ECO:0007669"/>
    <property type="project" value="UniProtKB-KW"/>
</dbReference>
<protein>
    <recommendedName>
        <fullName evidence="11">Accessory gene regulator B</fullName>
    </recommendedName>
</protein>
<evidence type="ECO:0000256" key="1">
    <source>
        <dbReference type="ARBA" id="ARBA00022475"/>
    </source>
</evidence>
<evidence type="ECO:0000256" key="6">
    <source>
        <dbReference type="ARBA" id="ARBA00022989"/>
    </source>
</evidence>
<dbReference type="GO" id="GO:0006508">
    <property type="term" value="P:proteolysis"/>
    <property type="evidence" value="ECO:0007669"/>
    <property type="project" value="UniProtKB-KW"/>
</dbReference>
<dbReference type="InterPro" id="IPR006741">
    <property type="entry name" value="AgrB"/>
</dbReference>
<evidence type="ECO:0000256" key="3">
    <source>
        <dbReference type="ARBA" id="ARBA00022670"/>
    </source>
</evidence>
<evidence type="ECO:0000256" key="8">
    <source>
        <dbReference type="SAM" id="Phobius"/>
    </source>
</evidence>
<feature type="transmembrane region" description="Helical" evidence="8">
    <location>
        <begin position="99"/>
        <end position="117"/>
    </location>
</feature>
<dbReference type="GO" id="GO:0008233">
    <property type="term" value="F:peptidase activity"/>
    <property type="evidence" value="ECO:0007669"/>
    <property type="project" value="UniProtKB-KW"/>
</dbReference>
<evidence type="ECO:0008006" key="11">
    <source>
        <dbReference type="Google" id="ProtNLM"/>
    </source>
</evidence>
<dbReference type="RefSeq" id="WP_055945982.1">
    <property type="nucleotide sequence ID" value="NZ_JAQDCV010000003.1"/>
</dbReference>